<dbReference type="InterPro" id="IPR025433">
    <property type="entry name" value="DUF4168"/>
</dbReference>
<dbReference type="Pfam" id="PF13767">
    <property type="entry name" value="DUF4168"/>
    <property type="match status" value="1"/>
</dbReference>
<evidence type="ECO:0000259" key="2">
    <source>
        <dbReference type="Pfam" id="PF13767"/>
    </source>
</evidence>
<keyword evidence="1" id="KW-0175">Coiled coil</keyword>
<dbReference type="eggNOG" id="ENOG50334MW">
    <property type="taxonomic scope" value="Bacteria"/>
</dbReference>
<dbReference type="HOGENOM" id="CLU_132544_1_0_3"/>
<dbReference type="EMBL" id="CP000806">
    <property type="protein sequence ID" value="ACB50702.1"/>
    <property type="molecule type" value="Genomic_DNA"/>
</dbReference>
<dbReference type="AlphaFoldDB" id="B1WWH8"/>
<dbReference type="RefSeq" id="WP_009544171.1">
    <property type="nucleotide sequence ID" value="NC_010546.1"/>
</dbReference>
<proteinExistence type="predicted"/>
<feature type="domain" description="DUF4168" evidence="2">
    <location>
        <begin position="99"/>
        <end position="158"/>
    </location>
</feature>
<accession>B1WWH8</accession>
<name>B1WWH8_CROS5</name>
<feature type="coiled-coil region" evidence="1">
    <location>
        <begin position="106"/>
        <end position="164"/>
    </location>
</feature>
<evidence type="ECO:0000313" key="3">
    <source>
        <dbReference type="EMBL" id="ACB50702.1"/>
    </source>
</evidence>
<evidence type="ECO:0000313" key="4">
    <source>
        <dbReference type="Proteomes" id="UP000001203"/>
    </source>
</evidence>
<organism evidence="3 4">
    <name type="scientific">Crocosphaera subtropica (strain ATCC 51142 / BH68)</name>
    <name type="common">Cyanothece sp. (strain ATCC 51142)</name>
    <dbReference type="NCBI Taxonomy" id="43989"/>
    <lineage>
        <taxon>Bacteria</taxon>
        <taxon>Bacillati</taxon>
        <taxon>Cyanobacteriota</taxon>
        <taxon>Cyanophyceae</taxon>
        <taxon>Oscillatoriophycideae</taxon>
        <taxon>Chroococcales</taxon>
        <taxon>Aphanothecaceae</taxon>
        <taxon>Crocosphaera</taxon>
        <taxon>Crocosphaera subtropica</taxon>
    </lineage>
</organism>
<dbReference type="STRING" id="43989.cce_1352"/>
<dbReference type="OrthoDB" id="426011at2"/>
<gene>
    <name evidence="3" type="ordered locus">cce_1352</name>
</gene>
<reference evidence="3 4" key="1">
    <citation type="journal article" date="2008" name="Proc. Natl. Acad. Sci. U.S.A.">
        <title>The genome of Cyanothece 51142, a unicellular diazotrophic cyanobacterium important in the marine nitrogen cycle.</title>
        <authorList>
            <person name="Welsh E.A."/>
            <person name="Liberton M."/>
            <person name="Stoeckel J."/>
            <person name="Loh T."/>
            <person name="Elvitigala T."/>
            <person name="Wang C."/>
            <person name="Wollam A."/>
            <person name="Fulton R.S."/>
            <person name="Clifton S.W."/>
            <person name="Jacobs J.M."/>
            <person name="Aurora R."/>
            <person name="Ghosh B.K."/>
            <person name="Sherman L.A."/>
            <person name="Smith R.D."/>
            <person name="Wilson R.K."/>
            <person name="Pakrasi H.B."/>
        </authorList>
    </citation>
    <scope>NUCLEOTIDE SEQUENCE [LARGE SCALE GENOMIC DNA]</scope>
    <source>
        <strain evidence="4">ATCC 51142 / BH68</strain>
    </source>
</reference>
<protein>
    <recommendedName>
        <fullName evidence="2">DUF4168 domain-containing protein</fullName>
    </recommendedName>
</protein>
<dbReference type="Proteomes" id="UP000001203">
    <property type="component" value="Chromosome circular"/>
</dbReference>
<sequence length="164" mass="18649">MFKSLVVGGAIAIVGLSIPTVAYGQFNAGSISPTIEPETAANPKVSPIELQQFVQIIKQFQRIERFTQMQMAKAMKKEGLTPEKFMEINESQRQLRSESVNSSEDLEKFRKVVVEFQEIMDEAEERRQSTVENQGLELERFLEIEKIVAENQQLQAKVQQMLGN</sequence>
<dbReference type="KEGG" id="cyt:cce_1352"/>
<keyword evidence="4" id="KW-1185">Reference proteome</keyword>
<evidence type="ECO:0000256" key="1">
    <source>
        <dbReference type="SAM" id="Coils"/>
    </source>
</evidence>